<keyword evidence="3 4" id="KW-0653">Protein transport</keyword>
<evidence type="ECO:0000313" key="6">
    <source>
        <dbReference type="Proteomes" id="UP000625711"/>
    </source>
</evidence>
<organism evidence="5 6">
    <name type="scientific">Rhynchophorus ferrugineus</name>
    <name type="common">Red palm weevil</name>
    <name type="synonym">Curculio ferrugineus</name>
    <dbReference type="NCBI Taxonomy" id="354439"/>
    <lineage>
        <taxon>Eukaryota</taxon>
        <taxon>Metazoa</taxon>
        <taxon>Ecdysozoa</taxon>
        <taxon>Arthropoda</taxon>
        <taxon>Hexapoda</taxon>
        <taxon>Insecta</taxon>
        <taxon>Pterygota</taxon>
        <taxon>Neoptera</taxon>
        <taxon>Endopterygota</taxon>
        <taxon>Coleoptera</taxon>
        <taxon>Polyphaga</taxon>
        <taxon>Cucujiformia</taxon>
        <taxon>Curculionidae</taxon>
        <taxon>Dryophthorinae</taxon>
        <taxon>Rhynchophorus</taxon>
    </lineage>
</organism>
<evidence type="ECO:0000256" key="2">
    <source>
        <dbReference type="ARBA" id="ARBA00022448"/>
    </source>
</evidence>
<dbReference type="GO" id="GO:0005774">
    <property type="term" value="C:vacuolar membrane"/>
    <property type="evidence" value="ECO:0007669"/>
    <property type="project" value="TreeGrafter"/>
</dbReference>
<dbReference type="CDD" id="cd15832">
    <property type="entry name" value="SNAP"/>
    <property type="match status" value="1"/>
</dbReference>
<dbReference type="GO" id="GO:0019905">
    <property type="term" value="F:syntaxin binding"/>
    <property type="evidence" value="ECO:0007669"/>
    <property type="project" value="TreeGrafter"/>
</dbReference>
<evidence type="ECO:0008006" key="7">
    <source>
        <dbReference type="Google" id="ProtNLM"/>
    </source>
</evidence>
<evidence type="ECO:0000313" key="5">
    <source>
        <dbReference type="EMBL" id="KAF7287105.1"/>
    </source>
</evidence>
<keyword evidence="6" id="KW-1185">Reference proteome</keyword>
<dbReference type="InterPro" id="IPR011990">
    <property type="entry name" value="TPR-like_helical_dom_sf"/>
</dbReference>
<dbReference type="AlphaFoldDB" id="A0A834IVM5"/>
<dbReference type="PANTHER" id="PTHR13768">
    <property type="entry name" value="SOLUBLE NSF ATTACHMENT PROTEIN SNAP"/>
    <property type="match status" value="1"/>
</dbReference>
<evidence type="ECO:0000256" key="3">
    <source>
        <dbReference type="ARBA" id="ARBA00022927"/>
    </source>
</evidence>
<name>A0A834IVM5_RHYFE</name>
<keyword evidence="2 4" id="KW-0813">Transport</keyword>
<comment type="similarity">
    <text evidence="1 4">Belongs to the SNAP family.</text>
</comment>
<comment type="function">
    <text evidence="4">Required for vesicular transport between the endoplasmic reticulum and the Golgi apparatus.</text>
</comment>
<dbReference type="PANTHER" id="PTHR13768:SF8">
    <property type="entry name" value="ALPHA-SOLUBLE NSF ATTACHMENT PROTEIN"/>
    <property type="match status" value="1"/>
</dbReference>
<dbReference type="Gene3D" id="1.25.40.10">
    <property type="entry name" value="Tetratricopeptide repeat domain"/>
    <property type="match status" value="1"/>
</dbReference>
<dbReference type="OrthoDB" id="9984275at2759"/>
<evidence type="ECO:0000256" key="1">
    <source>
        <dbReference type="ARBA" id="ARBA00010050"/>
    </source>
</evidence>
<evidence type="ECO:0000256" key="4">
    <source>
        <dbReference type="RuleBase" id="RU367013"/>
    </source>
</evidence>
<dbReference type="GO" id="GO:0035494">
    <property type="term" value="P:SNARE complex disassembly"/>
    <property type="evidence" value="ECO:0007669"/>
    <property type="project" value="TreeGrafter"/>
</dbReference>
<dbReference type="SUPFAM" id="SSF48452">
    <property type="entry name" value="TPR-like"/>
    <property type="match status" value="1"/>
</dbReference>
<dbReference type="Proteomes" id="UP000625711">
    <property type="component" value="Unassembled WGS sequence"/>
</dbReference>
<accession>A0A834IVM5</accession>
<dbReference type="InterPro" id="IPR000744">
    <property type="entry name" value="NSF_attach"/>
</dbReference>
<gene>
    <name evidence="5" type="ORF">GWI33_002482</name>
</gene>
<dbReference type="GO" id="GO:0031201">
    <property type="term" value="C:SNARE complex"/>
    <property type="evidence" value="ECO:0007669"/>
    <property type="project" value="TreeGrafter"/>
</dbReference>
<proteinExistence type="inferred from homology"/>
<dbReference type="Pfam" id="PF14938">
    <property type="entry name" value="SNAP"/>
    <property type="match status" value="1"/>
</dbReference>
<dbReference type="GO" id="GO:0006886">
    <property type="term" value="P:intracellular protein transport"/>
    <property type="evidence" value="ECO:0007669"/>
    <property type="project" value="UniProtKB-UniRule"/>
</dbReference>
<keyword evidence="4" id="KW-0472">Membrane</keyword>
<comment type="caution">
    <text evidence="5">The sequence shown here is derived from an EMBL/GenBank/DDBJ whole genome shotgun (WGS) entry which is preliminary data.</text>
</comment>
<reference evidence="5" key="1">
    <citation type="submission" date="2020-08" db="EMBL/GenBank/DDBJ databases">
        <title>Genome sequencing and assembly of the red palm weevil Rhynchophorus ferrugineus.</title>
        <authorList>
            <person name="Dias G.B."/>
            <person name="Bergman C.M."/>
            <person name="Manee M."/>
        </authorList>
    </citation>
    <scope>NUCLEOTIDE SEQUENCE</scope>
    <source>
        <strain evidence="5">AA-2017</strain>
        <tissue evidence="5">Whole larva</tissue>
    </source>
</reference>
<dbReference type="GO" id="GO:0005483">
    <property type="term" value="F:soluble NSF attachment protein activity"/>
    <property type="evidence" value="ECO:0007669"/>
    <property type="project" value="TreeGrafter"/>
</dbReference>
<sequence>MASHIENKAIQLRNQAAKKLNPGGFFKYLFGNGNKPEEAIEYYTRAGNLFKMAKNWIQAGIAFSDAADLNIQMEDQLEAAINYSDAGNCFKKCDLPKALECFMKSIKLYSEMGRFLTAAKLHQAVAEAMEDERDICRAIVHYEQAAELFRDENHHTMANKCMQKVAEFSAMEGKYQKAIKIFQDIACFDLSSSLLQYNAKEYLFRAAICHLCNDPDIVETIINRYNDMCPEFKDSRECQLILCLLDCIEARDVESYANSIRIYDASSKLNMWHVTMLLRAKNAIEVDIK</sequence>
<dbReference type="PRINTS" id="PR00448">
    <property type="entry name" value="NSFATTACHMNT"/>
</dbReference>
<comment type="subcellular location">
    <subcellularLocation>
        <location evidence="4">Membrane</location>
        <topology evidence="4">Peripheral membrane protein</topology>
    </subcellularLocation>
</comment>
<protein>
    <recommendedName>
        <fullName evidence="7">Soluble NSF attachment protein</fullName>
    </recommendedName>
</protein>
<keyword evidence="4" id="KW-0931">ER-Golgi transport</keyword>
<dbReference type="EMBL" id="JAACXV010000016">
    <property type="protein sequence ID" value="KAF7287105.1"/>
    <property type="molecule type" value="Genomic_DNA"/>
</dbReference>